<dbReference type="Proteomes" id="UP000182491">
    <property type="component" value="Unassembled WGS sequence"/>
</dbReference>
<dbReference type="EMBL" id="FPCA01000002">
    <property type="protein sequence ID" value="SFU68643.1"/>
    <property type="molecule type" value="Genomic_DNA"/>
</dbReference>
<dbReference type="RefSeq" id="WP_068837631.1">
    <property type="nucleotide sequence ID" value="NZ_BMXC01000002.1"/>
</dbReference>
<organism evidence="1 2">
    <name type="scientific">Pontibacter akesuensis</name>
    <dbReference type="NCBI Taxonomy" id="388950"/>
    <lineage>
        <taxon>Bacteria</taxon>
        <taxon>Pseudomonadati</taxon>
        <taxon>Bacteroidota</taxon>
        <taxon>Cytophagia</taxon>
        <taxon>Cytophagales</taxon>
        <taxon>Hymenobacteraceae</taxon>
        <taxon>Pontibacter</taxon>
    </lineage>
</organism>
<sequence>MLIYSGIITLDYTPATDVLVTSMPDVKQFSLSEVRFSLELIVENIRNYDIKNLLLDSSNSIIEVEDSAYKSVTSKFATDLMATRLQKIARVVTSDAKREERSARLATELKQEMNMPVEFKNFTTRKDAMHWLLDA</sequence>
<gene>
    <name evidence="1" type="ORF">SAMN04487941_1964</name>
</gene>
<evidence type="ECO:0000313" key="1">
    <source>
        <dbReference type="EMBL" id="SFU68643.1"/>
    </source>
</evidence>
<keyword evidence="2" id="KW-1185">Reference proteome</keyword>
<evidence type="ECO:0000313" key="2">
    <source>
        <dbReference type="Proteomes" id="UP000182491"/>
    </source>
</evidence>
<dbReference type="OrthoDB" id="852207at2"/>
<accession>A0A1I7I6R7</accession>
<evidence type="ECO:0008006" key="3">
    <source>
        <dbReference type="Google" id="ProtNLM"/>
    </source>
</evidence>
<dbReference type="AlphaFoldDB" id="A0A1I7I6R7"/>
<reference evidence="2" key="1">
    <citation type="submission" date="2016-10" db="EMBL/GenBank/DDBJ databases">
        <authorList>
            <person name="Varghese N."/>
        </authorList>
    </citation>
    <scope>NUCLEOTIDE SEQUENCE [LARGE SCALE GENOMIC DNA]</scope>
    <source>
        <strain evidence="2">DSM 18820</strain>
    </source>
</reference>
<proteinExistence type="predicted"/>
<name>A0A1I7I6R7_9BACT</name>
<protein>
    <recommendedName>
        <fullName evidence="3">SpoIIAA-like</fullName>
    </recommendedName>
</protein>